<dbReference type="PROSITE" id="PS50157">
    <property type="entry name" value="ZINC_FINGER_C2H2_2"/>
    <property type="match status" value="14"/>
</dbReference>
<dbReference type="InterPro" id="IPR050758">
    <property type="entry name" value="Znf_C2H2-type"/>
</dbReference>
<proteinExistence type="predicted"/>
<evidence type="ECO:0000256" key="2">
    <source>
        <dbReference type="ARBA" id="ARBA00022737"/>
    </source>
</evidence>
<dbReference type="Proteomes" id="UP001642483">
    <property type="component" value="Unassembled WGS sequence"/>
</dbReference>
<keyword evidence="4" id="KW-0175">Coiled coil</keyword>
<evidence type="ECO:0000256" key="5">
    <source>
        <dbReference type="SAM" id="MobiDB-lite"/>
    </source>
</evidence>
<dbReference type="EMBL" id="CAWYQH010000119">
    <property type="protein sequence ID" value="CAK8691551.1"/>
    <property type="molecule type" value="Genomic_DNA"/>
</dbReference>
<keyword evidence="1" id="KW-0479">Metal-binding</keyword>
<keyword evidence="3" id="KW-0862">Zinc</keyword>
<evidence type="ECO:0000259" key="6">
    <source>
        <dbReference type="PROSITE" id="PS50157"/>
    </source>
</evidence>
<organism evidence="7 8">
    <name type="scientific">Clavelina lepadiformis</name>
    <name type="common">Light-bulb sea squirt</name>
    <name type="synonym">Ascidia lepadiformis</name>
    <dbReference type="NCBI Taxonomy" id="159417"/>
    <lineage>
        <taxon>Eukaryota</taxon>
        <taxon>Metazoa</taxon>
        <taxon>Chordata</taxon>
        <taxon>Tunicata</taxon>
        <taxon>Ascidiacea</taxon>
        <taxon>Aplousobranchia</taxon>
        <taxon>Clavelinidae</taxon>
        <taxon>Clavelina</taxon>
    </lineage>
</organism>
<dbReference type="PROSITE" id="PS00028">
    <property type="entry name" value="ZINC_FINGER_C2H2_1"/>
    <property type="match status" value="14"/>
</dbReference>
<keyword evidence="3" id="KW-0863">Zinc-finger</keyword>
<feature type="domain" description="C2H2-type" evidence="6">
    <location>
        <begin position="321"/>
        <end position="348"/>
    </location>
</feature>
<dbReference type="SUPFAM" id="SSF57667">
    <property type="entry name" value="beta-beta-alpha zinc fingers"/>
    <property type="match status" value="8"/>
</dbReference>
<dbReference type="Pfam" id="PF00096">
    <property type="entry name" value="zf-C2H2"/>
    <property type="match status" value="9"/>
</dbReference>
<name>A0ABP0GIH4_CLALP</name>
<feature type="domain" description="C2H2-type" evidence="6">
    <location>
        <begin position="293"/>
        <end position="320"/>
    </location>
</feature>
<feature type="domain" description="C2H2-type" evidence="6">
    <location>
        <begin position="707"/>
        <end position="734"/>
    </location>
</feature>
<dbReference type="SMART" id="SM00355">
    <property type="entry name" value="ZnF_C2H2"/>
    <property type="match status" value="14"/>
</dbReference>
<evidence type="ECO:0000256" key="3">
    <source>
        <dbReference type="PROSITE-ProRule" id="PRU00042"/>
    </source>
</evidence>
<evidence type="ECO:0000313" key="7">
    <source>
        <dbReference type="EMBL" id="CAK8691551.1"/>
    </source>
</evidence>
<evidence type="ECO:0000256" key="4">
    <source>
        <dbReference type="SAM" id="Coils"/>
    </source>
</evidence>
<dbReference type="PANTHER" id="PTHR23234:SF10">
    <property type="entry name" value="RIKEN CDNA 6720489N17 GENE-RELATED"/>
    <property type="match status" value="1"/>
</dbReference>
<feature type="compositionally biased region" description="Basic and acidic residues" evidence="5">
    <location>
        <begin position="58"/>
        <end position="68"/>
    </location>
</feature>
<dbReference type="Pfam" id="PF13912">
    <property type="entry name" value="zf-C2H2_6"/>
    <property type="match status" value="1"/>
</dbReference>
<reference evidence="7 8" key="1">
    <citation type="submission" date="2024-02" db="EMBL/GenBank/DDBJ databases">
        <authorList>
            <person name="Daric V."/>
            <person name="Darras S."/>
        </authorList>
    </citation>
    <scope>NUCLEOTIDE SEQUENCE [LARGE SCALE GENOMIC DNA]</scope>
</reference>
<protein>
    <recommendedName>
        <fullName evidence="6">C2H2-type domain-containing protein</fullName>
    </recommendedName>
</protein>
<feature type="domain" description="C2H2-type" evidence="6">
    <location>
        <begin position="265"/>
        <end position="292"/>
    </location>
</feature>
<dbReference type="InterPro" id="IPR013087">
    <property type="entry name" value="Znf_C2H2_type"/>
</dbReference>
<dbReference type="InterPro" id="IPR036236">
    <property type="entry name" value="Znf_C2H2_sf"/>
</dbReference>
<feature type="domain" description="C2H2-type" evidence="6">
    <location>
        <begin position="622"/>
        <end position="649"/>
    </location>
</feature>
<feature type="domain" description="C2H2-type" evidence="6">
    <location>
        <begin position="650"/>
        <end position="677"/>
    </location>
</feature>
<keyword evidence="2" id="KW-0677">Repeat</keyword>
<comment type="caution">
    <text evidence="7">The sequence shown here is derived from an EMBL/GenBank/DDBJ whole genome shotgun (WGS) entry which is preliminary data.</text>
</comment>
<accession>A0ABP0GIH4</accession>
<feature type="domain" description="C2H2-type" evidence="6">
    <location>
        <begin position="678"/>
        <end position="706"/>
    </location>
</feature>
<feature type="domain" description="C2H2-type" evidence="6">
    <location>
        <begin position="735"/>
        <end position="761"/>
    </location>
</feature>
<dbReference type="Pfam" id="PF13894">
    <property type="entry name" value="zf-C2H2_4"/>
    <property type="match status" value="1"/>
</dbReference>
<feature type="domain" description="C2H2-type" evidence="6">
    <location>
        <begin position="536"/>
        <end position="563"/>
    </location>
</feature>
<feature type="domain" description="C2H2-type" evidence="6">
    <location>
        <begin position="594"/>
        <end position="621"/>
    </location>
</feature>
<feature type="domain" description="C2H2-type" evidence="6">
    <location>
        <begin position="349"/>
        <end position="376"/>
    </location>
</feature>
<feature type="coiled-coil region" evidence="4">
    <location>
        <begin position="24"/>
        <end position="58"/>
    </location>
</feature>
<evidence type="ECO:0000256" key="1">
    <source>
        <dbReference type="ARBA" id="ARBA00022723"/>
    </source>
</evidence>
<feature type="domain" description="C2H2-type" evidence="6">
    <location>
        <begin position="508"/>
        <end position="535"/>
    </location>
</feature>
<keyword evidence="8" id="KW-1185">Reference proteome</keyword>
<dbReference type="Gene3D" id="3.30.160.60">
    <property type="entry name" value="Classic Zinc Finger"/>
    <property type="match status" value="14"/>
</dbReference>
<feature type="domain" description="C2H2-type" evidence="6">
    <location>
        <begin position="564"/>
        <end position="593"/>
    </location>
</feature>
<sequence>MESLIAGVQVDNDVIMKAIGNLILRELKSIRKDMKKEFIKMEEKIEELNLKQLKAEANKRMPLTEEGKTNTTDEPSQDLLCLSHGNQQHPVMPDPPHTELDPSISAKQCSSRSGSFSSRVVIVKDEPLSVLEQQPSQKSHRKAKKNLFENATTKSVPKKHKLAIDAVTTRSVTKKQKVSTDSCQIKSKSDQDKKESAKKHLRISFGKADLVAEMQCKLLEESETPLKYDETLNDEKFICDVCDKSFVKRRYLCIHKQLHSTIKPYTCKYCEKSFPHKYRLNRHLLTHTGDKPWPCVTCGQRFREEYKLKRHLRIHTKEMPIQCPICPKRLSSGTCLKTHMRCHNGEKPWICEICEKRFRSKFSLARHQVTHTGEKTEWLDGTFIDSLSQIKAAIQRLEYKIETLITLNNTGSFVEVKKQQVRCKARLPDCRENDVVERSESELDGSRYFINVELSEDENNLLSETEEDPSDLRFQRNMVSAVNEYNEDDTDPVNLSPDGSDVQNENPLKCPQCERTYSRRAALLQHLQTHSSRLPFHCIYCHKSFKIKGYLTQHLFVHKTEKPFKCTIADCDKAFKKRRKLQDHLLSHGTERNYSCHVCGKAFKIASTLAVHMKAHQDLRPYQCQQCGMAFKFKGNLKSHIRIHTGERPFECTVCKKSFAQQTTLQIHMRIHTGEKPYKCMECNQAFACHTTLRKHREKHKNGPKPFLCSICGKGLTCKHTLTEHIRLHTGEKPFKCEQCGESFRQKQPLKDHLKRHESVQ</sequence>
<feature type="domain" description="C2H2-type" evidence="6">
    <location>
        <begin position="237"/>
        <end position="264"/>
    </location>
</feature>
<dbReference type="PANTHER" id="PTHR23234">
    <property type="entry name" value="ZNF44 PROTEIN"/>
    <property type="match status" value="1"/>
</dbReference>
<gene>
    <name evidence="7" type="ORF">CVLEPA_LOCUS24317</name>
</gene>
<evidence type="ECO:0000313" key="8">
    <source>
        <dbReference type="Proteomes" id="UP001642483"/>
    </source>
</evidence>
<feature type="region of interest" description="Disordered" evidence="5">
    <location>
        <begin position="58"/>
        <end position="112"/>
    </location>
</feature>